<protein>
    <submittedName>
        <fullName evidence="1">Uncharacterized protein</fullName>
    </submittedName>
</protein>
<accession>A0A6J4MGI5</accession>
<sequence length="45" mass="5116">MRLAEAHKSNLVLNKPLDKRRIEAGLPALSPHDLWRTWAGDLLDP</sequence>
<dbReference type="AlphaFoldDB" id="A0A6J4MGI5"/>
<gene>
    <name evidence="1" type="ORF">AVDCRST_MAG93-7460</name>
</gene>
<evidence type="ECO:0000313" key="1">
    <source>
        <dbReference type="EMBL" id="CAA9357771.1"/>
    </source>
</evidence>
<organism evidence="1">
    <name type="scientific">uncultured Chloroflexia bacterium</name>
    <dbReference type="NCBI Taxonomy" id="1672391"/>
    <lineage>
        <taxon>Bacteria</taxon>
        <taxon>Bacillati</taxon>
        <taxon>Chloroflexota</taxon>
        <taxon>Chloroflexia</taxon>
        <taxon>environmental samples</taxon>
    </lineage>
</organism>
<name>A0A6J4MGI5_9CHLR</name>
<proteinExistence type="predicted"/>
<dbReference type="EMBL" id="CADCTR010002516">
    <property type="protein sequence ID" value="CAA9357771.1"/>
    <property type="molecule type" value="Genomic_DNA"/>
</dbReference>
<feature type="non-terminal residue" evidence="1">
    <location>
        <position position="45"/>
    </location>
</feature>
<reference evidence="1" key="1">
    <citation type="submission" date="2020-02" db="EMBL/GenBank/DDBJ databases">
        <authorList>
            <person name="Meier V. D."/>
        </authorList>
    </citation>
    <scope>NUCLEOTIDE SEQUENCE</scope>
    <source>
        <strain evidence="1">AVDCRST_MAG93</strain>
    </source>
</reference>